<dbReference type="InterPro" id="IPR036640">
    <property type="entry name" value="ABC1_TM_sf"/>
</dbReference>
<feature type="transmembrane region" description="Helical" evidence="9">
    <location>
        <begin position="185"/>
        <end position="205"/>
    </location>
</feature>
<evidence type="ECO:0000256" key="1">
    <source>
        <dbReference type="ARBA" id="ARBA00004651"/>
    </source>
</evidence>
<evidence type="ECO:0000259" key="11">
    <source>
        <dbReference type="PROSITE" id="PS50929"/>
    </source>
</evidence>
<dbReference type="Gene3D" id="1.20.1560.10">
    <property type="entry name" value="ABC transporter type 1, transmembrane domain"/>
    <property type="match status" value="1"/>
</dbReference>
<feature type="domain" description="ABC transporter" evidence="10">
    <location>
        <begin position="360"/>
        <end position="587"/>
    </location>
</feature>
<dbReference type="InterPro" id="IPR039421">
    <property type="entry name" value="Type_1_exporter"/>
</dbReference>
<dbReference type="InterPro" id="IPR027417">
    <property type="entry name" value="P-loop_NTPase"/>
</dbReference>
<evidence type="ECO:0000256" key="6">
    <source>
        <dbReference type="ARBA" id="ARBA00022840"/>
    </source>
</evidence>
<protein>
    <submittedName>
        <fullName evidence="12">ATP-binding cassette domain-containing protein</fullName>
    </submittedName>
</protein>
<keyword evidence="3" id="KW-1003">Cell membrane</keyword>
<gene>
    <name evidence="12" type="ORF">GGC33_07190</name>
</gene>
<name>A0A844GV12_9CHRO</name>
<dbReference type="InterPro" id="IPR003439">
    <property type="entry name" value="ABC_transporter-like_ATP-bd"/>
</dbReference>
<keyword evidence="6 12" id="KW-0067">ATP-binding</keyword>
<evidence type="ECO:0000256" key="2">
    <source>
        <dbReference type="ARBA" id="ARBA00022448"/>
    </source>
</evidence>
<evidence type="ECO:0000256" key="9">
    <source>
        <dbReference type="SAM" id="Phobius"/>
    </source>
</evidence>
<evidence type="ECO:0000259" key="10">
    <source>
        <dbReference type="PROSITE" id="PS50893"/>
    </source>
</evidence>
<evidence type="ECO:0000256" key="3">
    <source>
        <dbReference type="ARBA" id="ARBA00022475"/>
    </source>
</evidence>
<keyword evidence="5" id="KW-0547">Nucleotide-binding</keyword>
<dbReference type="InterPro" id="IPR017871">
    <property type="entry name" value="ABC_transporter-like_CS"/>
</dbReference>
<dbReference type="SMART" id="SM00382">
    <property type="entry name" value="AAA"/>
    <property type="match status" value="1"/>
</dbReference>
<dbReference type="InterPro" id="IPR003593">
    <property type="entry name" value="AAA+_ATPase"/>
</dbReference>
<dbReference type="Pfam" id="PF00005">
    <property type="entry name" value="ABC_tran"/>
    <property type="match status" value="1"/>
</dbReference>
<dbReference type="Pfam" id="PF00664">
    <property type="entry name" value="ABC_membrane"/>
    <property type="match status" value="1"/>
</dbReference>
<keyword evidence="4 9" id="KW-0812">Transmembrane</keyword>
<dbReference type="InterPro" id="IPR011527">
    <property type="entry name" value="ABC1_TM_dom"/>
</dbReference>
<evidence type="ECO:0000313" key="12">
    <source>
        <dbReference type="EMBL" id="MTF38709.1"/>
    </source>
</evidence>
<evidence type="ECO:0000256" key="4">
    <source>
        <dbReference type="ARBA" id="ARBA00022692"/>
    </source>
</evidence>
<dbReference type="SUPFAM" id="SSF90123">
    <property type="entry name" value="ABC transporter transmembrane region"/>
    <property type="match status" value="1"/>
</dbReference>
<dbReference type="PROSITE" id="PS00211">
    <property type="entry name" value="ABC_TRANSPORTER_1"/>
    <property type="match status" value="1"/>
</dbReference>
<comment type="subcellular location">
    <subcellularLocation>
        <location evidence="1">Cell membrane</location>
        <topology evidence="1">Multi-pass membrane protein</topology>
    </subcellularLocation>
</comment>
<keyword evidence="7 9" id="KW-1133">Transmembrane helix</keyword>
<reference evidence="12 13" key="1">
    <citation type="submission" date="2019-11" db="EMBL/GenBank/DDBJ databases">
        <title>Isolation of a new High Light Tolerant Cyanobacteria.</title>
        <authorList>
            <person name="Dobson Z."/>
            <person name="Vaughn N."/>
            <person name="Vaughn M."/>
            <person name="Fromme P."/>
            <person name="Mazor Y."/>
        </authorList>
    </citation>
    <scope>NUCLEOTIDE SEQUENCE [LARGE SCALE GENOMIC DNA]</scope>
    <source>
        <strain evidence="12 13">0216</strain>
    </source>
</reference>
<evidence type="ECO:0000256" key="5">
    <source>
        <dbReference type="ARBA" id="ARBA00022741"/>
    </source>
</evidence>
<comment type="caution">
    <text evidence="12">The sequence shown here is derived from an EMBL/GenBank/DDBJ whole genome shotgun (WGS) entry which is preliminary data.</text>
</comment>
<evidence type="ECO:0000256" key="8">
    <source>
        <dbReference type="ARBA" id="ARBA00023136"/>
    </source>
</evidence>
<dbReference type="EMBL" id="WMIA01000007">
    <property type="protein sequence ID" value="MTF38709.1"/>
    <property type="molecule type" value="Genomic_DNA"/>
</dbReference>
<keyword evidence="8 9" id="KW-0472">Membrane</keyword>
<dbReference type="AlphaFoldDB" id="A0A844GV12"/>
<sequence length="587" mass="65088">MTSAKSLTKTLPILSELLSYFSPYLHQQKWLVIITFIAIVAEVGLRVLEPLPLKFIFDYVLGDTHTTPLIVNQISPLSLLTLSSLSILLITSLRAFAGYWSTIASAIVSSRVMTQVRDDLYCHLQQLSLNYHNQSRSGDLIIRVSSDASRLQEILLTATLPLIISSLTLVATLGAMLWIDVKLTLLSLLTVPLFILAGNLLSSKIQESSLNQRKKEGLVASTAAESMTAIKLIQSLSLENAFAQIFFRQNQASLTKKVETQRLSASLERIVDMIIALGIALVLWYGSYLVLQDNLTAGDVIVFFTYLKNAFKPIQNFAKYTGRLAKASASGERILNIFKETPEIRDLPHTINASPLQREITFKNLSFTYPSGKQTLNNINLTIKAGQFVMITGISGGGKSTLMSLLLRLYEPTSGAILVDGKDIRNYTLKSWRSQISVVLQESLLFGATIRENIAYGVKNVTDKEIVEATKLANIHDFISNLPHGYDTMVGERGTTLSGGQRQRIAIARAAIRQTPILILDEPTTGLDRHNEEIVMESLQKLAQNRTTFLITHDLSLAEKADLILYLNNGKIEILSNCEHLNKLVKL</sequence>
<dbReference type="GO" id="GO:0005886">
    <property type="term" value="C:plasma membrane"/>
    <property type="evidence" value="ECO:0007669"/>
    <property type="project" value="UniProtKB-SubCell"/>
</dbReference>
<feature type="domain" description="ABC transmembrane type-1" evidence="11">
    <location>
        <begin position="33"/>
        <end position="326"/>
    </location>
</feature>
<dbReference type="GO" id="GO:0034040">
    <property type="term" value="F:ATPase-coupled lipid transmembrane transporter activity"/>
    <property type="evidence" value="ECO:0007669"/>
    <property type="project" value="TreeGrafter"/>
</dbReference>
<evidence type="ECO:0000256" key="7">
    <source>
        <dbReference type="ARBA" id="ARBA00022989"/>
    </source>
</evidence>
<feature type="transmembrane region" description="Helical" evidence="9">
    <location>
        <begin position="154"/>
        <end position="179"/>
    </location>
</feature>
<accession>A0A844GV12</accession>
<dbReference type="PROSITE" id="PS50929">
    <property type="entry name" value="ABC_TM1F"/>
    <property type="match status" value="1"/>
</dbReference>
<feature type="transmembrane region" description="Helical" evidence="9">
    <location>
        <begin position="270"/>
        <end position="291"/>
    </location>
</feature>
<dbReference type="GO" id="GO:0016887">
    <property type="term" value="F:ATP hydrolysis activity"/>
    <property type="evidence" value="ECO:0007669"/>
    <property type="project" value="InterPro"/>
</dbReference>
<feature type="transmembrane region" description="Helical" evidence="9">
    <location>
        <begin position="30"/>
        <end position="48"/>
    </location>
</feature>
<dbReference type="GO" id="GO:0140359">
    <property type="term" value="F:ABC-type transporter activity"/>
    <property type="evidence" value="ECO:0007669"/>
    <property type="project" value="InterPro"/>
</dbReference>
<organism evidence="12 13">
    <name type="scientific">Cyanobacterium aponinum 0216</name>
    <dbReference type="NCBI Taxonomy" id="2676140"/>
    <lineage>
        <taxon>Bacteria</taxon>
        <taxon>Bacillati</taxon>
        <taxon>Cyanobacteriota</taxon>
        <taxon>Cyanophyceae</taxon>
        <taxon>Oscillatoriophycideae</taxon>
        <taxon>Chroococcales</taxon>
        <taxon>Geminocystaceae</taxon>
        <taxon>Cyanobacterium</taxon>
    </lineage>
</organism>
<dbReference type="FunFam" id="3.40.50.300:FF:000221">
    <property type="entry name" value="Multidrug ABC transporter ATP-binding protein"/>
    <property type="match status" value="1"/>
</dbReference>
<dbReference type="PANTHER" id="PTHR24221">
    <property type="entry name" value="ATP-BINDING CASSETTE SUB-FAMILY B"/>
    <property type="match status" value="1"/>
</dbReference>
<dbReference type="GO" id="GO:0005524">
    <property type="term" value="F:ATP binding"/>
    <property type="evidence" value="ECO:0007669"/>
    <property type="project" value="UniProtKB-KW"/>
</dbReference>
<dbReference type="RefSeq" id="WP_155083586.1">
    <property type="nucleotide sequence ID" value="NZ_WMIA01000007.1"/>
</dbReference>
<dbReference type="SUPFAM" id="SSF52540">
    <property type="entry name" value="P-loop containing nucleoside triphosphate hydrolases"/>
    <property type="match status" value="1"/>
</dbReference>
<dbReference type="PROSITE" id="PS50893">
    <property type="entry name" value="ABC_TRANSPORTER_2"/>
    <property type="match status" value="1"/>
</dbReference>
<dbReference type="CDD" id="cd18564">
    <property type="entry name" value="ABC_6TM_exporter_like"/>
    <property type="match status" value="1"/>
</dbReference>
<dbReference type="Gene3D" id="3.40.50.300">
    <property type="entry name" value="P-loop containing nucleotide triphosphate hydrolases"/>
    <property type="match status" value="1"/>
</dbReference>
<dbReference type="Proteomes" id="UP000437131">
    <property type="component" value="Unassembled WGS sequence"/>
</dbReference>
<proteinExistence type="predicted"/>
<evidence type="ECO:0000313" key="13">
    <source>
        <dbReference type="Proteomes" id="UP000437131"/>
    </source>
</evidence>
<keyword evidence="2" id="KW-0813">Transport</keyword>
<dbReference type="PANTHER" id="PTHR24221:SF468">
    <property type="entry name" value="ABC TRANSPORTER"/>
    <property type="match status" value="1"/>
</dbReference>